<dbReference type="SUPFAM" id="SSF55681">
    <property type="entry name" value="Class II aaRS and biotin synthetases"/>
    <property type="match status" value="1"/>
</dbReference>
<comment type="cofactor">
    <cofactor evidence="8 9">
        <name>Mg(2+)</name>
        <dbReference type="ChEBI" id="CHEBI:18420"/>
    </cofactor>
    <text evidence="8 9">Binds 3 Mg(2+) ions per subunit.</text>
</comment>
<dbReference type="KEGG" id="mcad:Pan265_22770"/>
<keyword evidence="8" id="KW-0963">Cytoplasm</keyword>
<dbReference type="InterPro" id="IPR012340">
    <property type="entry name" value="NA-bd_OB-fold"/>
</dbReference>
<feature type="domain" description="Aminoacyl-transfer RNA synthetases class-II family profile" evidence="11">
    <location>
        <begin position="200"/>
        <end position="517"/>
    </location>
</feature>
<keyword evidence="10" id="KW-0175">Coiled coil</keyword>
<evidence type="ECO:0000313" key="12">
    <source>
        <dbReference type="EMBL" id="QDU72412.1"/>
    </source>
</evidence>
<dbReference type="NCBIfam" id="TIGR00499">
    <property type="entry name" value="lysS_bact"/>
    <property type="match status" value="1"/>
</dbReference>
<keyword evidence="2 8" id="KW-0436">Ligase</keyword>
<reference evidence="12 13" key="1">
    <citation type="submission" date="2019-02" db="EMBL/GenBank/DDBJ databases">
        <title>Deep-cultivation of Planctomycetes and their phenomic and genomic characterization uncovers novel biology.</title>
        <authorList>
            <person name="Wiegand S."/>
            <person name="Jogler M."/>
            <person name="Boedeker C."/>
            <person name="Pinto D."/>
            <person name="Vollmers J."/>
            <person name="Rivas-Marin E."/>
            <person name="Kohn T."/>
            <person name="Peeters S.H."/>
            <person name="Heuer A."/>
            <person name="Rast P."/>
            <person name="Oberbeckmann S."/>
            <person name="Bunk B."/>
            <person name="Jeske O."/>
            <person name="Meyerdierks A."/>
            <person name="Storesund J.E."/>
            <person name="Kallscheuer N."/>
            <person name="Luecker S."/>
            <person name="Lage O.M."/>
            <person name="Pohl T."/>
            <person name="Merkel B.J."/>
            <person name="Hornburger P."/>
            <person name="Mueller R.-W."/>
            <person name="Bruemmer F."/>
            <person name="Labrenz M."/>
            <person name="Spormann A.M."/>
            <person name="Op den Camp H."/>
            <person name="Overmann J."/>
            <person name="Amann R."/>
            <person name="Jetten M.S.M."/>
            <person name="Mascher T."/>
            <person name="Medema M.H."/>
            <person name="Devos D.P."/>
            <person name="Kaster A.-K."/>
            <person name="Ovreas L."/>
            <person name="Rohde M."/>
            <person name="Galperin M.Y."/>
            <person name="Jogler C."/>
        </authorList>
    </citation>
    <scope>NUCLEOTIDE SEQUENCE [LARGE SCALE GENOMIC DNA]</scope>
    <source>
        <strain evidence="12 13">Pan265</strain>
    </source>
</reference>
<evidence type="ECO:0000256" key="5">
    <source>
        <dbReference type="ARBA" id="ARBA00022840"/>
    </source>
</evidence>
<dbReference type="Gene3D" id="3.30.930.10">
    <property type="entry name" value="Bira Bifunctional Protein, Domain 2"/>
    <property type="match status" value="1"/>
</dbReference>
<dbReference type="InterPro" id="IPR004364">
    <property type="entry name" value="Aa-tRNA-synt_II"/>
</dbReference>
<gene>
    <name evidence="8 12" type="primary">lysS</name>
    <name evidence="12" type="ORF">Pan265_22770</name>
</gene>
<protein>
    <recommendedName>
        <fullName evidence="8">Lysine--tRNA ligase</fullName>
        <ecNumber evidence="8">6.1.1.6</ecNumber>
    </recommendedName>
    <alternativeName>
        <fullName evidence="8">Lysyl-tRNA synthetase</fullName>
        <shortName evidence="8">LysRS</shortName>
    </alternativeName>
</protein>
<feature type="binding site" evidence="8">
    <location>
        <position position="429"/>
    </location>
    <ligand>
        <name>Mg(2+)</name>
        <dbReference type="ChEBI" id="CHEBI:18420"/>
        <label>1</label>
    </ligand>
</feature>
<dbReference type="Pfam" id="PF00152">
    <property type="entry name" value="tRNA-synt_2"/>
    <property type="match status" value="1"/>
</dbReference>
<dbReference type="GO" id="GO:0006430">
    <property type="term" value="P:lysyl-tRNA aminoacylation"/>
    <property type="evidence" value="ECO:0007669"/>
    <property type="project" value="UniProtKB-UniRule"/>
</dbReference>
<keyword evidence="6 8" id="KW-0030">Aminoacyl-tRNA synthetase</keyword>
<evidence type="ECO:0000256" key="4">
    <source>
        <dbReference type="ARBA" id="ARBA00022741"/>
    </source>
</evidence>
<organism evidence="12 13">
    <name type="scientific">Mucisphaera calidilacus</name>
    <dbReference type="NCBI Taxonomy" id="2527982"/>
    <lineage>
        <taxon>Bacteria</taxon>
        <taxon>Pseudomonadati</taxon>
        <taxon>Planctomycetota</taxon>
        <taxon>Phycisphaerae</taxon>
        <taxon>Phycisphaerales</taxon>
        <taxon>Phycisphaeraceae</taxon>
        <taxon>Mucisphaera</taxon>
    </lineage>
</organism>
<dbReference type="CDD" id="cd04322">
    <property type="entry name" value="LysRS_N"/>
    <property type="match status" value="1"/>
</dbReference>
<dbReference type="GO" id="GO:0000049">
    <property type="term" value="F:tRNA binding"/>
    <property type="evidence" value="ECO:0007669"/>
    <property type="project" value="TreeGrafter"/>
</dbReference>
<dbReference type="SUPFAM" id="SSF50249">
    <property type="entry name" value="Nucleic acid-binding proteins"/>
    <property type="match status" value="1"/>
</dbReference>
<dbReference type="EC" id="6.1.1.6" evidence="8"/>
<comment type="similarity">
    <text evidence="1 8">Belongs to the class-II aminoacyl-tRNA synthetase family.</text>
</comment>
<evidence type="ECO:0000256" key="6">
    <source>
        <dbReference type="ARBA" id="ARBA00023146"/>
    </source>
</evidence>
<feature type="coiled-coil region" evidence="10">
    <location>
        <begin position="11"/>
        <end position="67"/>
    </location>
</feature>
<sequence>MADNKPMNKPESTAEELLADRRRKLDRLRDEFSVDPFGHRLDGVVPLSTARDRYDAAADEAHKANADDDRRPIARVAGRVIQHRVMGNLIFMLLRDASGDLQVAVSKKAVGASTFKMAKITDLADLVTAEGPLATTKTGEVTLWATKPESEAEGGFAVTTKSLALPPNKFQGLTDPEQRYRKRYVDLYDNPPVMDVFAKRSRIIGRIRSFLADPPAHLGEGYLEVETPMMQPLAGGAAARPFVTHHNTLDMELYLRIAPELYLKRLLVGGMSRVFEINRNFRNEGVSPRHNPEFTMLELYQAYGNYETMMALTETLINHVAREIMGSKVLPFGDHEIEYHLPFRRATYHDLFEEHNGFPSSDAEKVRLKAEQLAIGVEGKDADLLLSEVWEETVEENLIQPTFVIDYPASLCPLTKRKAERPEIAERFELYISGMELANAYTELNDPDVQEANFRQQIAGLDDEESTFRNVDEDFLESLRVGMPPAGGLGIGIDRLIMLMTNQRSIRDVILFPLMRPQGEVVQRVAEDAEPDNEPAETNA</sequence>
<keyword evidence="3 8" id="KW-0479">Metal-binding</keyword>
<evidence type="ECO:0000256" key="10">
    <source>
        <dbReference type="SAM" id="Coils"/>
    </source>
</evidence>
<dbReference type="PROSITE" id="PS50862">
    <property type="entry name" value="AA_TRNA_LIGASE_II"/>
    <property type="match status" value="1"/>
</dbReference>
<evidence type="ECO:0000313" key="13">
    <source>
        <dbReference type="Proteomes" id="UP000320386"/>
    </source>
</evidence>
<dbReference type="NCBIfam" id="NF001756">
    <property type="entry name" value="PRK00484.1"/>
    <property type="match status" value="1"/>
</dbReference>
<dbReference type="Gene3D" id="2.40.50.140">
    <property type="entry name" value="Nucleic acid-binding proteins"/>
    <property type="match status" value="1"/>
</dbReference>
<keyword evidence="5 8" id="KW-0067">ATP-binding</keyword>
<evidence type="ECO:0000256" key="8">
    <source>
        <dbReference type="HAMAP-Rule" id="MF_00252"/>
    </source>
</evidence>
<comment type="subcellular location">
    <subcellularLocation>
        <location evidence="8">Cytoplasm</location>
    </subcellularLocation>
</comment>
<dbReference type="PRINTS" id="PR00982">
    <property type="entry name" value="TRNASYNTHLYS"/>
</dbReference>
<evidence type="ECO:0000256" key="7">
    <source>
        <dbReference type="ARBA" id="ARBA00048573"/>
    </source>
</evidence>
<accession>A0A518BZL4</accession>
<comment type="subunit">
    <text evidence="8">Homodimer.</text>
</comment>
<comment type="catalytic activity">
    <reaction evidence="7 8 9">
        <text>tRNA(Lys) + L-lysine + ATP = L-lysyl-tRNA(Lys) + AMP + diphosphate</text>
        <dbReference type="Rhea" id="RHEA:20792"/>
        <dbReference type="Rhea" id="RHEA-COMP:9696"/>
        <dbReference type="Rhea" id="RHEA-COMP:9697"/>
        <dbReference type="ChEBI" id="CHEBI:30616"/>
        <dbReference type="ChEBI" id="CHEBI:32551"/>
        <dbReference type="ChEBI" id="CHEBI:33019"/>
        <dbReference type="ChEBI" id="CHEBI:78442"/>
        <dbReference type="ChEBI" id="CHEBI:78529"/>
        <dbReference type="ChEBI" id="CHEBI:456215"/>
        <dbReference type="EC" id="6.1.1.6"/>
    </reaction>
</comment>
<name>A0A518BZL4_9BACT</name>
<keyword evidence="13" id="KW-1185">Reference proteome</keyword>
<dbReference type="HAMAP" id="MF_00252">
    <property type="entry name" value="Lys_tRNA_synth_class2"/>
    <property type="match status" value="1"/>
</dbReference>
<feature type="binding site" evidence="8">
    <location>
        <position position="436"/>
    </location>
    <ligand>
        <name>Mg(2+)</name>
        <dbReference type="ChEBI" id="CHEBI:18420"/>
        <label>2</label>
    </ligand>
</feature>
<dbReference type="GO" id="GO:0000287">
    <property type="term" value="F:magnesium ion binding"/>
    <property type="evidence" value="ECO:0007669"/>
    <property type="project" value="UniProtKB-UniRule"/>
</dbReference>
<dbReference type="InterPro" id="IPR018149">
    <property type="entry name" value="Lys-tRNA-synth_II_C"/>
</dbReference>
<dbReference type="GO" id="GO:0005829">
    <property type="term" value="C:cytosol"/>
    <property type="evidence" value="ECO:0007669"/>
    <property type="project" value="TreeGrafter"/>
</dbReference>
<dbReference type="InterPro" id="IPR006195">
    <property type="entry name" value="aa-tRNA-synth_II"/>
</dbReference>
<dbReference type="GO" id="GO:0004824">
    <property type="term" value="F:lysine-tRNA ligase activity"/>
    <property type="evidence" value="ECO:0007669"/>
    <property type="project" value="UniProtKB-UniRule"/>
</dbReference>
<dbReference type="InterPro" id="IPR044136">
    <property type="entry name" value="Lys-tRNA-ligase_II_N"/>
</dbReference>
<evidence type="ECO:0000256" key="1">
    <source>
        <dbReference type="ARBA" id="ARBA00008226"/>
    </source>
</evidence>
<evidence type="ECO:0000256" key="9">
    <source>
        <dbReference type="RuleBase" id="RU000336"/>
    </source>
</evidence>
<evidence type="ECO:0000259" key="11">
    <source>
        <dbReference type="PROSITE" id="PS50862"/>
    </source>
</evidence>
<dbReference type="RefSeq" id="WP_236254383.1">
    <property type="nucleotide sequence ID" value="NZ_CP036280.1"/>
</dbReference>
<feature type="binding site" evidence="8">
    <location>
        <position position="436"/>
    </location>
    <ligand>
        <name>Mg(2+)</name>
        <dbReference type="ChEBI" id="CHEBI:18420"/>
        <label>1</label>
    </ligand>
</feature>
<dbReference type="CDD" id="cd00775">
    <property type="entry name" value="LysRS_core"/>
    <property type="match status" value="1"/>
</dbReference>
<keyword evidence="8 9" id="KW-0460">Magnesium</keyword>
<dbReference type="Pfam" id="PF01336">
    <property type="entry name" value="tRNA_anti-codon"/>
    <property type="match status" value="1"/>
</dbReference>
<proteinExistence type="inferred from homology"/>
<dbReference type="EMBL" id="CP036280">
    <property type="protein sequence ID" value="QDU72412.1"/>
    <property type="molecule type" value="Genomic_DNA"/>
</dbReference>
<dbReference type="PANTHER" id="PTHR42918:SF15">
    <property type="entry name" value="LYSINE--TRNA LIGASE, CHLOROPLASTIC_MITOCHONDRIAL"/>
    <property type="match status" value="1"/>
</dbReference>
<evidence type="ECO:0000256" key="2">
    <source>
        <dbReference type="ARBA" id="ARBA00022598"/>
    </source>
</evidence>
<dbReference type="GO" id="GO:0005524">
    <property type="term" value="F:ATP binding"/>
    <property type="evidence" value="ECO:0007669"/>
    <property type="project" value="UniProtKB-UniRule"/>
</dbReference>
<dbReference type="InterPro" id="IPR002313">
    <property type="entry name" value="Lys-tRNA-ligase_II"/>
</dbReference>
<evidence type="ECO:0000256" key="3">
    <source>
        <dbReference type="ARBA" id="ARBA00022723"/>
    </source>
</evidence>
<dbReference type="Proteomes" id="UP000320386">
    <property type="component" value="Chromosome"/>
</dbReference>
<dbReference type="PANTHER" id="PTHR42918">
    <property type="entry name" value="LYSYL-TRNA SYNTHETASE"/>
    <property type="match status" value="1"/>
</dbReference>
<dbReference type="InterPro" id="IPR045864">
    <property type="entry name" value="aa-tRNA-synth_II/BPL/LPL"/>
</dbReference>
<dbReference type="InterPro" id="IPR004365">
    <property type="entry name" value="NA-bd_OB_tRNA"/>
</dbReference>
<dbReference type="AlphaFoldDB" id="A0A518BZL4"/>
<keyword evidence="8" id="KW-0648">Protein biosynthesis</keyword>
<keyword evidence="4 8" id="KW-0547">Nucleotide-binding</keyword>